<name>A0A4D6KDK0_9EURY</name>
<comment type="similarity">
    <text evidence="1">Belongs to the peptidase S9C family.</text>
</comment>
<sequence length="692" mass="76400">MEPISAADYHDLAQVSTPRLSPSGDRVAYVRRTPSDDSEYEATVYVADATGGEVQRFTLAEGVDSEPRWSPSGDRLAFVSTRGADDRQQLWVVPTDGGEATQVTSVVGGVGQIAWAPDGERIAFVQQVTDADREADRDLEVEPDFEPETPDPRVVDRTVYRTAERYRDGRRSQVYLATADGEGVERVTTADRDHASPTWGDGDTLYVARDADVADPDDSLATEIRAYDLDSGDSVVRHETTTFQPTLAASGRRVAFSYTDPEQGTMAQTELHLLDETDTVHDLTAALDRTLDTDLGPTWDPNGGTLYFGTPDEGATALWRVHAADLATTDSPESEPRPVAVEPERVRRDEWSAIDGFDIGDDRVAYVQSSWDHPGDLFVADADGETTRLTECNAEYLDTHAVQEPEEIRFPAGDAGHETDDRTCQGWVLTPPEFDPEESYPLAVEVHGGPHAMWTTSGTMWHEFQTLASRGYVVFWSNPRGSAGYGKEYMQAIERDWGDVTASDVLSGVATVAERPSVDEDQLFVTGGSFGGYMTAWLVSQTDQFEAAVSQRGVYDLLGFYGSTDWAYKLVEDDFDTTPWEEPAFLQSQSPTGHAHEVATPTLILHSEDDYRTPICSAELFHRILRKHGVDTRLVRYPDEGHELSRSGQPGHVVDRIERIVRWFDGYAADRSVPPALEREPDADLTGSADEV</sequence>
<feature type="domain" description="Peptidase S9 prolyl oligopeptidase catalytic" evidence="6">
    <location>
        <begin position="462"/>
        <end position="668"/>
    </location>
</feature>
<dbReference type="GeneID" id="42179550"/>
<keyword evidence="2" id="KW-0645">Protease</keyword>
<dbReference type="EMBL" id="CP039375">
    <property type="protein sequence ID" value="QCD66220.1"/>
    <property type="molecule type" value="Genomic_DNA"/>
</dbReference>
<evidence type="ECO:0000256" key="2">
    <source>
        <dbReference type="ARBA" id="ARBA00022670"/>
    </source>
</evidence>
<dbReference type="Pfam" id="PF07676">
    <property type="entry name" value="PD40"/>
    <property type="match status" value="1"/>
</dbReference>
<evidence type="ECO:0000256" key="1">
    <source>
        <dbReference type="ARBA" id="ARBA00010040"/>
    </source>
</evidence>
<dbReference type="InterPro" id="IPR011042">
    <property type="entry name" value="6-blade_b-propeller_TolB-like"/>
</dbReference>
<dbReference type="Pfam" id="PF00326">
    <property type="entry name" value="Peptidase_S9"/>
    <property type="match status" value="1"/>
</dbReference>
<dbReference type="PANTHER" id="PTHR42776">
    <property type="entry name" value="SERINE PEPTIDASE S9 FAMILY MEMBER"/>
    <property type="match status" value="1"/>
</dbReference>
<dbReference type="GO" id="GO:0006508">
    <property type="term" value="P:proteolysis"/>
    <property type="evidence" value="ECO:0007669"/>
    <property type="project" value="UniProtKB-KW"/>
</dbReference>
<dbReference type="InterPro" id="IPR001375">
    <property type="entry name" value="Peptidase_S9_cat"/>
</dbReference>
<dbReference type="AlphaFoldDB" id="A0A4D6KDK0"/>
<dbReference type="Gene3D" id="3.40.50.1820">
    <property type="entry name" value="alpha/beta hydrolase"/>
    <property type="match status" value="1"/>
</dbReference>
<dbReference type="PANTHER" id="PTHR42776:SF4">
    <property type="entry name" value="ACYLAMINO-ACID-RELEASING ENZYME"/>
    <property type="match status" value="1"/>
</dbReference>
<evidence type="ECO:0000256" key="4">
    <source>
        <dbReference type="ARBA" id="ARBA00022825"/>
    </source>
</evidence>
<dbReference type="GO" id="GO:0004252">
    <property type="term" value="F:serine-type endopeptidase activity"/>
    <property type="evidence" value="ECO:0007669"/>
    <property type="project" value="TreeGrafter"/>
</dbReference>
<reference evidence="7 8" key="1">
    <citation type="submission" date="2019-04" db="EMBL/GenBank/DDBJ databases">
        <title>Complete genome sequence of Arthrobacter sp. ZXY-2 associated with effective atrazine degradation and salt adaptation.</title>
        <authorList>
            <person name="Zhao X."/>
        </authorList>
    </citation>
    <scope>NUCLEOTIDE SEQUENCE [LARGE SCALE GENOMIC DNA]</scope>
    <source>
        <strain evidence="8">ZP60</strain>
    </source>
</reference>
<gene>
    <name evidence="7" type="ORF">E5139_11400</name>
</gene>
<keyword evidence="4" id="KW-0720">Serine protease</keyword>
<dbReference type="FunFam" id="3.40.50.1820:FF:000028">
    <property type="entry name" value="S9 family peptidase"/>
    <property type="match status" value="1"/>
</dbReference>
<dbReference type="OMA" id="FPGENHD"/>
<protein>
    <submittedName>
        <fullName evidence="7">S9 family peptidase</fullName>
    </submittedName>
</protein>
<evidence type="ECO:0000313" key="8">
    <source>
        <dbReference type="Proteomes" id="UP000297053"/>
    </source>
</evidence>
<feature type="region of interest" description="Disordered" evidence="5">
    <location>
        <begin position="1"/>
        <end position="27"/>
    </location>
</feature>
<dbReference type="KEGG" id="halz:E5139_11400"/>
<reference evidence="7 8" key="2">
    <citation type="submission" date="2019-04" db="EMBL/GenBank/DDBJ databases">
        <authorList>
            <person name="Yang S."/>
            <person name="Wei W."/>
        </authorList>
    </citation>
    <scope>NUCLEOTIDE SEQUENCE [LARGE SCALE GENOMIC DNA]</scope>
    <source>
        <strain evidence="8">ZP60</strain>
    </source>
</reference>
<dbReference type="InterPro" id="IPR011659">
    <property type="entry name" value="WD40"/>
</dbReference>
<proteinExistence type="inferred from homology"/>
<dbReference type="Proteomes" id="UP000297053">
    <property type="component" value="Chromosome"/>
</dbReference>
<accession>A0A4D6KDK0</accession>
<dbReference type="InterPro" id="IPR029058">
    <property type="entry name" value="AB_hydrolase_fold"/>
</dbReference>
<dbReference type="RefSeq" id="WP_015762613.1">
    <property type="nucleotide sequence ID" value="NZ_CP039375.1"/>
</dbReference>
<organism evidence="7 8">
    <name type="scientific">Halomicrobium mukohataei</name>
    <dbReference type="NCBI Taxonomy" id="57705"/>
    <lineage>
        <taxon>Archaea</taxon>
        <taxon>Methanobacteriati</taxon>
        <taxon>Methanobacteriota</taxon>
        <taxon>Stenosarchaea group</taxon>
        <taxon>Halobacteria</taxon>
        <taxon>Halobacteriales</taxon>
        <taxon>Haloarculaceae</taxon>
        <taxon>Halomicrobium</taxon>
    </lineage>
</organism>
<keyword evidence="3" id="KW-0378">Hydrolase</keyword>
<dbReference type="SUPFAM" id="SSF53474">
    <property type="entry name" value="alpha/beta-Hydrolases"/>
    <property type="match status" value="1"/>
</dbReference>
<dbReference type="SUPFAM" id="SSF82171">
    <property type="entry name" value="DPP6 N-terminal domain-like"/>
    <property type="match status" value="1"/>
</dbReference>
<dbReference type="Gene3D" id="2.120.10.30">
    <property type="entry name" value="TolB, C-terminal domain"/>
    <property type="match status" value="2"/>
</dbReference>
<evidence type="ECO:0000259" key="6">
    <source>
        <dbReference type="Pfam" id="PF00326"/>
    </source>
</evidence>
<evidence type="ECO:0000256" key="3">
    <source>
        <dbReference type="ARBA" id="ARBA00022801"/>
    </source>
</evidence>
<evidence type="ECO:0000313" key="7">
    <source>
        <dbReference type="EMBL" id="QCD66220.1"/>
    </source>
</evidence>
<evidence type="ECO:0000256" key="5">
    <source>
        <dbReference type="SAM" id="MobiDB-lite"/>
    </source>
</evidence>